<accession>A0A0A9E0H0</accession>
<evidence type="ECO:0000313" key="1">
    <source>
        <dbReference type="EMBL" id="JAD91420.1"/>
    </source>
</evidence>
<name>A0A0A9E0H0_ARUDO</name>
<reference evidence="1" key="1">
    <citation type="submission" date="2014-09" db="EMBL/GenBank/DDBJ databases">
        <authorList>
            <person name="Magalhaes I.L.F."/>
            <person name="Oliveira U."/>
            <person name="Santos F.R."/>
            <person name="Vidigal T.H.D.A."/>
            <person name="Brescovit A.D."/>
            <person name="Santos A.J."/>
        </authorList>
    </citation>
    <scope>NUCLEOTIDE SEQUENCE</scope>
    <source>
        <tissue evidence="1">Shoot tissue taken approximately 20 cm above the soil surface</tissue>
    </source>
</reference>
<sequence>MIICKYLFALCLLDLQYLQYTVIYGLIGGIYGNHPNVIGR</sequence>
<dbReference type="EMBL" id="GBRH01206475">
    <property type="protein sequence ID" value="JAD91420.1"/>
    <property type="molecule type" value="Transcribed_RNA"/>
</dbReference>
<organism evidence="1">
    <name type="scientific">Arundo donax</name>
    <name type="common">Giant reed</name>
    <name type="synonym">Donax arundinaceus</name>
    <dbReference type="NCBI Taxonomy" id="35708"/>
    <lineage>
        <taxon>Eukaryota</taxon>
        <taxon>Viridiplantae</taxon>
        <taxon>Streptophyta</taxon>
        <taxon>Embryophyta</taxon>
        <taxon>Tracheophyta</taxon>
        <taxon>Spermatophyta</taxon>
        <taxon>Magnoliopsida</taxon>
        <taxon>Liliopsida</taxon>
        <taxon>Poales</taxon>
        <taxon>Poaceae</taxon>
        <taxon>PACMAD clade</taxon>
        <taxon>Arundinoideae</taxon>
        <taxon>Arundineae</taxon>
        <taxon>Arundo</taxon>
    </lineage>
</organism>
<proteinExistence type="predicted"/>
<reference evidence="1" key="2">
    <citation type="journal article" date="2015" name="Data Brief">
        <title>Shoot transcriptome of the giant reed, Arundo donax.</title>
        <authorList>
            <person name="Barrero R.A."/>
            <person name="Guerrero F.D."/>
            <person name="Moolhuijzen P."/>
            <person name="Goolsby J.A."/>
            <person name="Tidwell J."/>
            <person name="Bellgard S.E."/>
            <person name="Bellgard M.I."/>
        </authorList>
    </citation>
    <scope>NUCLEOTIDE SEQUENCE</scope>
    <source>
        <tissue evidence="1">Shoot tissue taken approximately 20 cm above the soil surface</tissue>
    </source>
</reference>
<dbReference type="AlphaFoldDB" id="A0A0A9E0H0"/>
<protein>
    <submittedName>
        <fullName evidence="1">Uncharacterized protein</fullName>
    </submittedName>
</protein>